<evidence type="ECO:0000313" key="2">
    <source>
        <dbReference type="EMBL" id="TVT52457.1"/>
    </source>
</evidence>
<evidence type="ECO:0008006" key="4">
    <source>
        <dbReference type="Google" id="ProtNLM"/>
    </source>
</evidence>
<dbReference type="EMBL" id="VMRY01000069">
    <property type="protein sequence ID" value="TVT52457.1"/>
    <property type="molecule type" value="Genomic_DNA"/>
</dbReference>
<organism evidence="2 3">
    <name type="scientific">Sedimenticola thiotaurini</name>
    <dbReference type="NCBI Taxonomy" id="1543721"/>
    <lineage>
        <taxon>Bacteria</taxon>
        <taxon>Pseudomonadati</taxon>
        <taxon>Pseudomonadota</taxon>
        <taxon>Gammaproteobacteria</taxon>
        <taxon>Chromatiales</taxon>
        <taxon>Sedimenticolaceae</taxon>
        <taxon>Sedimenticola</taxon>
    </lineage>
</organism>
<evidence type="ECO:0000256" key="1">
    <source>
        <dbReference type="SAM" id="SignalP"/>
    </source>
</evidence>
<evidence type="ECO:0000313" key="3">
    <source>
        <dbReference type="Proteomes" id="UP000317355"/>
    </source>
</evidence>
<feature type="chain" id="PRO_5021752824" description="Lipoprotein" evidence="1">
    <location>
        <begin position="26"/>
        <end position="194"/>
    </location>
</feature>
<accession>A0A558CUJ9</accession>
<reference evidence="2 3" key="1">
    <citation type="submission" date="2019-07" db="EMBL/GenBank/DDBJ databases">
        <title>The pathways for chlorine oxyanion respiration interact through the shared metabolite chlorate.</title>
        <authorList>
            <person name="Barnum T.P."/>
            <person name="Cheng Y."/>
            <person name="Hill K.A."/>
            <person name="Lucas L.N."/>
            <person name="Carlson H.K."/>
            <person name="Coates J.D."/>
        </authorList>
    </citation>
    <scope>NUCLEOTIDE SEQUENCE [LARGE SCALE GENOMIC DNA]</scope>
    <source>
        <strain evidence="2">BK-3</strain>
    </source>
</reference>
<protein>
    <recommendedName>
        <fullName evidence="4">Lipoprotein</fullName>
    </recommendedName>
</protein>
<gene>
    <name evidence="2" type="ORF">FHK82_13495</name>
</gene>
<feature type="signal peptide" evidence="1">
    <location>
        <begin position="1"/>
        <end position="25"/>
    </location>
</feature>
<proteinExistence type="predicted"/>
<sequence length="194" mass="20635">MFTSPLLATRLSILLLLSISLTGCASITMPPPTASTSTLEKLRAANLAPSSVGKFKLAPGLNPQMDKTVTGLRGSSIQGANGSFSQQLREVIIAELKAAGLYDEQSQIQIEGQLSDSHVDAAIGTGTAKLAAIFTVNKAGKKVFEKTVSVDSRWESSFIGAIAIPEAINQYSSLYKALAEKLFDEKDFRSVLAR</sequence>
<name>A0A558CUJ9_9GAMM</name>
<dbReference type="AlphaFoldDB" id="A0A558CUJ9"/>
<keyword evidence="1" id="KW-0732">Signal</keyword>
<dbReference type="Proteomes" id="UP000317355">
    <property type="component" value="Unassembled WGS sequence"/>
</dbReference>
<comment type="caution">
    <text evidence="2">The sequence shown here is derived from an EMBL/GenBank/DDBJ whole genome shotgun (WGS) entry which is preliminary data.</text>
</comment>